<sequence>MKNDGRLDGEPYTAQPMPPSGPSGRFYAYLMWKKAHEPRPKTVMLTPNLPIKVDDGQIWTPELPGTYKKILDLILAYNGDFLNYLPIVGSEVLCKHVGNLFTAFHAPALGLSVNQVQSLQRLEPCVCISSTNEIEITEDSWQACKELKDSFGWKRRHALFQFDFDGFEGVSEEIFIAELGLATGGQAGRA</sequence>
<dbReference type="Proteomes" id="UP001251528">
    <property type="component" value="Unassembled WGS sequence"/>
</dbReference>
<reference evidence="1" key="1">
    <citation type="submission" date="2023-06" db="EMBL/GenBank/DDBJ databases">
        <title>Conoideocrella luteorostrata (Hypocreales: Clavicipitaceae), a potential biocontrol fungus for elongate hemlock scale in United States Christmas tree production areas.</title>
        <authorList>
            <person name="Barrett H."/>
            <person name="Lovett B."/>
            <person name="Macias A.M."/>
            <person name="Stajich J.E."/>
            <person name="Kasson M.T."/>
        </authorList>
    </citation>
    <scope>NUCLEOTIDE SEQUENCE</scope>
    <source>
        <strain evidence="1">ARSEF 14590</strain>
    </source>
</reference>
<evidence type="ECO:0000313" key="1">
    <source>
        <dbReference type="EMBL" id="KAK2590752.1"/>
    </source>
</evidence>
<evidence type="ECO:0000313" key="2">
    <source>
        <dbReference type="Proteomes" id="UP001251528"/>
    </source>
</evidence>
<accession>A0AAJ0CFM0</accession>
<gene>
    <name evidence="1" type="ORF">QQS21_011564</name>
</gene>
<comment type="caution">
    <text evidence="1">The sequence shown here is derived from an EMBL/GenBank/DDBJ whole genome shotgun (WGS) entry which is preliminary data.</text>
</comment>
<dbReference type="AlphaFoldDB" id="A0AAJ0CFM0"/>
<dbReference type="EMBL" id="JASWJB010000401">
    <property type="protein sequence ID" value="KAK2590752.1"/>
    <property type="molecule type" value="Genomic_DNA"/>
</dbReference>
<keyword evidence="2" id="KW-1185">Reference proteome</keyword>
<name>A0AAJ0CFM0_9HYPO</name>
<organism evidence="1 2">
    <name type="scientific">Conoideocrella luteorostrata</name>
    <dbReference type="NCBI Taxonomy" id="1105319"/>
    <lineage>
        <taxon>Eukaryota</taxon>
        <taxon>Fungi</taxon>
        <taxon>Dikarya</taxon>
        <taxon>Ascomycota</taxon>
        <taxon>Pezizomycotina</taxon>
        <taxon>Sordariomycetes</taxon>
        <taxon>Hypocreomycetidae</taxon>
        <taxon>Hypocreales</taxon>
        <taxon>Clavicipitaceae</taxon>
        <taxon>Conoideocrella</taxon>
    </lineage>
</organism>
<protein>
    <submittedName>
        <fullName evidence="1">Uncharacterized protein</fullName>
    </submittedName>
</protein>
<proteinExistence type="predicted"/>